<feature type="compositionally biased region" description="Basic and acidic residues" evidence="1">
    <location>
        <begin position="188"/>
        <end position="200"/>
    </location>
</feature>
<evidence type="ECO:0000313" key="2">
    <source>
        <dbReference type="EMBL" id="CDI77203.1"/>
    </source>
</evidence>
<accession>U6GCZ4</accession>
<feature type="region of interest" description="Disordered" evidence="1">
    <location>
        <begin position="182"/>
        <end position="208"/>
    </location>
</feature>
<dbReference type="OMA" id="CLWEALL"/>
<evidence type="ECO:0000256" key="1">
    <source>
        <dbReference type="SAM" id="MobiDB-lite"/>
    </source>
</evidence>
<dbReference type="RefSeq" id="XP_013252398.1">
    <property type="nucleotide sequence ID" value="XM_013396944.1"/>
</dbReference>
<dbReference type="OrthoDB" id="347150at2759"/>
<sequence>MGVAPTARRRLRHSSVDESVVLATPTTPIGWWMTLRQQTVAADATRQVSSEYVTRLPRLQQSLCERFSLICLDPSTSGDASGTEGSNDHEGGLRDRVKGLGLKEMTDFALAAPFLLTSKWSAFTEMVLKLGIVKDGFLKRCACLFQELAPFFPMRISDVATEAAPKRRHSIPPFSLVAQRRTTSGQLAKRERQQAMHKAAETPPVPPPREYSRITAMAADAAVATAAAAAAEGTADGIDMRLVRRKWTELQELAEEERQLAVTYLALAAEQNLFSSVPDDSLWEALLQQVVLKATAAVAAARSGLTATYPDLHHEGTDGYQTAFSTLAAADERIRLLLAQQQDIYAGSQPVLFFVRGILLSICEPGECNGAR</sequence>
<protein>
    <submittedName>
        <fullName evidence="2">Uncharacterized protein</fullName>
    </submittedName>
</protein>
<keyword evidence="3" id="KW-1185">Reference proteome</keyword>
<dbReference type="AlphaFoldDB" id="U6GCZ4"/>
<dbReference type="VEuPathDB" id="ToxoDB:EAH_00022590"/>
<dbReference type="Proteomes" id="UP000018050">
    <property type="component" value="Unassembled WGS sequence"/>
</dbReference>
<evidence type="ECO:0000313" key="3">
    <source>
        <dbReference type="Proteomes" id="UP000018050"/>
    </source>
</evidence>
<reference evidence="2" key="1">
    <citation type="submission" date="2013-10" db="EMBL/GenBank/DDBJ databases">
        <title>Genomic analysis of the causative agents of coccidiosis in chickens.</title>
        <authorList>
            <person name="Reid A.J."/>
            <person name="Blake D."/>
            <person name="Billington K."/>
            <person name="Browne H."/>
            <person name="Dunn M."/>
            <person name="Hung S."/>
            <person name="Kawahara F."/>
            <person name="Miranda-Saavedra D."/>
            <person name="Mourier T."/>
            <person name="Nagra H."/>
            <person name="Otto T.D."/>
            <person name="Rawlings N."/>
            <person name="Sanchez A."/>
            <person name="Sanders M."/>
            <person name="Subramaniam C."/>
            <person name="Tay Y."/>
            <person name="Dear P."/>
            <person name="Doerig C."/>
            <person name="Gruber A."/>
            <person name="Parkinson J."/>
            <person name="Shirley M."/>
            <person name="Wan K.L."/>
            <person name="Berriman M."/>
            <person name="Tomley F."/>
            <person name="Pain A."/>
        </authorList>
    </citation>
    <scope>NUCLEOTIDE SEQUENCE</scope>
    <source>
        <strain evidence="2">Houghton</strain>
    </source>
</reference>
<dbReference type="GeneID" id="25270329"/>
<proteinExistence type="predicted"/>
<dbReference type="EMBL" id="HG670584">
    <property type="protein sequence ID" value="CDI77203.1"/>
    <property type="molecule type" value="Genomic_DNA"/>
</dbReference>
<organism evidence="2 3">
    <name type="scientific">Eimeria acervulina</name>
    <name type="common">Coccidian parasite</name>
    <dbReference type="NCBI Taxonomy" id="5801"/>
    <lineage>
        <taxon>Eukaryota</taxon>
        <taxon>Sar</taxon>
        <taxon>Alveolata</taxon>
        <taxon>Apicomplexa</taxon>
        <taxon>Conoidasida</taxon>
        <taxon>Coccidia</taxon>
        <taxon>Eucoccidiorida</taxon>
        <taxon>Eimeriorina</taxon>
        <taxon>Eimeriidae</taxon>
        <taxon>Eimeria</taxon>
    </lineage>
</organism>
<name>U6GCZ4_EIMAC</name>
<gene>
    <name evidence="2" type="ORF">EAH_00022590</name>
</gene>
<reference evidence="2" key="2">
    <citation type="submission" date="2013-10" db="EMBL/GenBank/DDBJ databases">
        <authorList>
            <person name="Aslett M."/>
        </authorList>
    </citation>
    <scope>NUCLEOTIDE SEQUENCE</scope>
    <source>
        <strain evidence="2">Houghton</strain>
    </source>
</reference>